<dbReference type="CDD" id="cd06532">
    <property type="entry name" value="Glyco_transf_25"/>
    <property type="match status" value="1"/>
</dbReference>
<evidence type="ECO:0000256" key="2">
    <source>
        <dbReference type="ARBA" id="ARBA00005222"/>
    </source>
</evidence>
<dbReference type="GO" id="GO:0016740">
    <property type="term" value="F:transferase activity"/>
    <property type="evidence" value="ECO:0007669"/>
    <property type="project" value="UniProtKB-KW"/>
</dbReference>
<dbReference type="Proteomes" id="UP000214603">
    <property type="component" value="Unassembled WGS sequence"/>
</dbReference>
<evidence type="ECO:0000313" key="6">
    <source>
        <dbReference type="Proteomes" id="UP000214603"/>
    </source>
</evidence>
<dbReference type="GO" id="GO:0009103">
    <property type="term" value="P:lipopolysaccharide biosynthetic process"/>
    <property type="evidence" value="ECO:0007669"/>
    <property type="project" value="UniProtKB-KW"/>
</dbReference>
<feature type="domain" description="Glycosyl transferase family 25" evidence="4">
    <location>
        <begin position="1"/>
        <end position="109"/>
    </location>
</feature>
<evidence type="ECO:0000313" key="5">
    <source>
        <dbReference type="EMBL" id="OWT54534.1"/>
    </source>
</evidence>
<gene>
    <name evidence="5" type="ORF">CEY11_22450</name>
</gene>
<evidence type="ECO:0000256" key="3">
    <source>
        <dbReference type="ARBA" id="ARBA00022985"/>
    </source>
</evidence>
<protein>
    <submittedName>
        <fullName evidence="5">Glycosyl transferase</fullName>
    </submittedName>
</protein>
<keyword evidence="6" id="KW-1185">Reference proteome</keyword>
<sequence>MDGILVVNVKAFTDRRAHIEGELARFGLRGELVLEYDAEEIGPELDSLYYLPEAGSRLSKGHKSCGLKHVAIMQRIVARGWRHCLVLEDDAVLLPGFRRGVEAALRELQRDYAHVPTVSFIGCGGNWYTPRSQRRPGQSLYPATKGRFTDSYIIGAEAAQLRLDWIARNKMRAAIDNEFDRMDTELGIRMLWLEPTVVEQGTKLGKFGSALDGRWPAPVQGVLHRIERFRRKYLYQLWR</sequence>
<comment type="caution">
    <text evidence="5">The sequence shown here is derived from an EMBL/GenBank/DDBJ whole genome shotgun (WGS) entry which is preliminary data.</text>
</comment>
<keyword evidence="5" id="KW-0808">Transferase</keyword>
<dbReference type="InterPro" id="IPR002654">
    <property type="entry name" value="Glyco_trans_25"/>
</dbReference>
<dbReference type="Pfam" id="PF01755">
    <property type="entry name" value="Glyco_transf_25"/>
    <property type="match status" value="1"/>
</dbReference>
<evidence type="ECO:0000259" key="4">
    <source>
        <dbReference type="Pfam" id="PF01755"/>
    </source>
</evidence>
<dbReference type="UniPathway" id="UPA00820"/>
<dbReference type="OrthoDB" id="259382at2"/>
<reference evidence="6" key="1">
    <citation type="submission" date="2017-06" db="EMBL/GenBank/DDBJ databases">
        <title>Herbaspirillum phytohormonus sp. nov., isolated from the root nodule of Robinia pseudoacacia in lead-zinc mine.</title>
        <authorList>
            <person name="Fan M."/>
            <person name="Lin Y."/>
        </authorList>
    </citation>
    <scope>NUCLEOTIDE SEQUENCE [LARGE SCALE GENOMIC DNA]</scope>
    <source>
        <strain evidence="6">SC-089</strain>
    </source>
</reference>
<comment type="pathway">
    <text evidence="1">Bacterial outer membrane biogenesis; lipooligosaccharide biosynthesis.</text>
</comment>
<dbReference type="EMBL" id="NJIH01000015">
    <property type="protein sequence ID" value="OWT54534.1"/>
    <property type="molecule type" value="Genomic_DNA"/>
</dbReference>
<organism evidence="5 6">
    <name type="scientific">Candidimonas nitroreducens</name>
    <dbReference type="NCBI Taxonomy" id="683354"/>
    <lineage>
        <taxon>Bacteria</taxon>
        <taxon>Pseudomonadati</taxon>
        <taxon>Pseudomonadota</taxon>
        <taxon>Betaproteobacteria</taxon>
        <taxon>Burkholderiales</taxon>
        <taxon>Alcaligenaceae</taxon>
        <taxon>Candidimonas</taxon>
    </lineage>
</organism>
<dbReference type="AlphaFoldDB" id="A0A225LZF2"/>
<proteinExistence type="predicted"/>
<name>A0A225LZF2_9BURK</name>
<accession>A0A225LZF2</accession>
<keyword evidence="3" id="KW-0448">Lipopolysaccharide biosynthesis</keyword>
<evidence type="ECO:0000256" key="1">
    <source>
        <dbReference type="ARBA" id="ARBA00005068"/>
    </source>
</evidence>
<comment type="pathway">
    <text evidence="2">Glycan metabolism; lacto-N-neotetraose biosynthesis.</text>
</comment>
<dbReference type="UniPathway" id="UPA00501"/>